<keyword evidence="1" id="KW-0812">Transmembrane</keyword>
<feature type="transmembrane region" description="Helical" evidence="1">
    <location>
        <begin position="16"/>
        <end position="46"/>
    </location>
</feature>
<feature type="domain" description="DUF112" evidence="2">
    <location>
        <begin position="17"/>
        <end position="441"/>
    </location>
</feature>
<keyword evidence="4" id="KW-1185">Reference proteome</keyword>
<dbReference type="RefSeq" id="WP_377687304.1">
    <property type="nucleotide sequence ID" value="NZ_JBHMDZ010000044.1"/>
</dbReference>
<dbReference type="InterPro" id="IPR002823">
    <property type="entry name" value="DUF112_TM"/>
</dbReference>
<protein>
    <submittedName>
        <fullName evidence="3">Tripartite tricarboxylate transporter permease</fullName>
    </submittedName>
</protein>
<dbReference type="Pfam" id="PF01970">
    <property type="entry name" value="TctA"/>
    <property type="match status" value="1"/>
</dbReference>
<feature type="transmembrane region" description="Helical" evidence="1">
    <location>
        <begin position="360"/>
        <end position="382"/>
    </location>
</feature>
<gene>
    <name evidence="3" type="ORF">QWZ10_23350</name>
</gene>
<dbReference type="Proteomes" id="UP001243846">
    <property type="component" value="Unassembled WGS sequence"/>
</dbReference>
<name>A0ABT8DDT2_9RHOB</name>
<proteinExistence type="predicted"/>
<feature type="transmembrane region" description="Helical" evidence="1">
    <location>
        <begin position="472"/>
        <end position="493"/>
    </location>
</feature>
<dbReference type="EMBL" id="JAUFRC010000003">
    <property type="protein sequence ID" value="MDN3713978.1"/>
    <property type="molecule type" value="Genomic_DNA"/>
</dbReference>
<evidence type="ECO:0000313" key="4">
    <source>
        <dbReference type="Proteomes" id="UP001243846"/>
    </source>
</evidence>
<feature type="transmembrane region" description="Helical" evidence="1">
    <location>
        <begin position="318"/>
        <end position="340"/>
    </location>
</feature>
<feature type="transmembrane region" description="Helical" evidence="1">
    <location>
        <begin position="144"/>
        <end position="161"/>
    </location>
</feature>
<sequence length="507" mass="53120">MDAFISGLGLVMQAEVLLTIFVSACFGLFVGMIPGLSATMAVALLVPVTFTMSPVAALAAIITCSAMSIFAGDVPGAFLRIPGTPSSAAYTNDMNDLVRAGRVGDALGMSAVASVFGGIMGTIILVFGAPFLAEFALNFSSFEYFWLALLGLSCATLVAGDDALKGRIALMIGLFLSMVGLDFVTGMQRYTFGLMELQGGVGFISVMIGAFALAEILRRGAGFTRQNADLPQAPKVDVSGAPMPSLSTIWAQRKAIGRGGIVGTMIGALPGAGADIAAWVSYALTKKFSKKPETFGKGSVEAVAGASSANNAALSGSYVPTLVFGIPGDSITAIVVGVLILKGIQPGPLVFTQSADMVNALYIIFLLSNLLLIPLGILAIYMGRFAIRARDEMLYPVVLLLSLYGAYAVSNNLFELWIVLAIGFLVWIMQDNDYPAAPLILGLVLGQVLEQNFMSSIIKSDGKLLAFFDRPIAGALGVLTIIVWLYPLLSFALRRLSGKAKSTASPL</sequence>
<dbReference type="PANTHER" id="PTHR35342">
    <property type="entry name" value="TRICARBOXYLIC TRANSPORT PROTEIN"/>
    <property type="match status" value="1"/>
</dbReference>
<feature type="transmembrane region" description="Helical" evidence="1">
    <location>
        <begin position="199"/>
        <end position="217"/>
    </location>
</feature>
<accession>A0ABT8DDT2</accession>
<comment type="caution">
    <text evidence="3">The sequence shown here is derived from an EMBL/GenBank/DDBJ whole genome shotgun (WGS) entry which is preliminary data.</text>
</comment>
<dbReference type="PANTHER" id="PTHR35342:SF5">
    <property type="entry name" value="TRICARBOXYLIC TRANSPORT PROTEIN"/>
    <property type="match status" value="1"/>
</dbReference>
<keyword evidence="1" id="KW-0472">Membrane</keyword>
<feature type="transmembrane region" description="Helical" evidence="1">
    <location>
        <begin position="394"/>
        <end position="427"/>
    </location>
</feature>
<feature type="transmembrane region" description="Helical" evidence="1">
    <location>
        <begin position="107"/>
        <end position="132"/>
    </location>
</feature>
<feature type="transmembrane region" description="Helical" evidence="1">
    <location>
        <begin position="168"/>
        <end position="187"/>
    </location>
</feature>
<evidence type="ECO:0000313" key="3">
    <source>
        <dbReference type="EMBL" id="MDN3713978.1"/>
    </source>
</evidence>
<reference evidence="4" key="1">
    <citation type="journal article" date="2019" name="Int. J. Syst. Evol. Microbiol.">
        <title>The Global Catalogue of Microorganisms (GCM) 10K type strain sequencing project: providing services to taxonomists for standard genome sequencing and annotation.</title>
        <authorList>
            <consortium name="The Broad Institute Genomics Platform"/>
            <consortium name="The Broad Institute Genome Sequencing Center for Infectious Disease"/>
            <person name="Wu L."/>
            <person name="Ma J."/>
        </authorList>
    </citation>
    <scope>NUCLEOTIDE SEQUENCE [LARGE SCALE GENOMIC DNA]</scope>
    <source>
        <strain evidence="4">CECT 8482</strain>
    </source>
</reference>
<evidence type="ECO:0000256" key="1">
    <source>
        <dbReference type="SAM" id="Phobius"/>
    </source>
</evidence>
<evidence type="ECO:0000259" key="2">
    <source>
        <dbReference type="Pfam" id="PF01970"/>
    </source>
</evidence>
<keyword evidence="1" id="KW-1133">Transmembrane helix</keyword>
<organism evidence="3 4">
    <name type="scientific">Paracoccus cavernae</name>
    <dbReference type="NCBI Taxonomy" id="1571207"/>
    <lineage>
        <taxon>Bacteria</taxon>
        <taxon>Pseudomonadati</taxon>
        <taxon>Pseudomonadota</taxon>
        <taxon>Alphaproteobacteria</taxon>
        <taxon>Rhodobacterales</taxon>
        <taxon>Paracoccaceae</taxon>
        <taxon>Paracoccus</taxon>
    </lineage>
</organism>